<reference evidence="3 4" key="1">
    <citation type="submission" date="2013-07" db="EMBL/GenBank/DDBJ databases">
        <authorList>
            <person name="Stoco P.H."/>
            <person name="Wagner G."/>
            <person name="Gerber A."/>
            <person name="Zaha A."/>
            <person name="Thompson C."/>
            <person name="Bartholomeu D.C."/>
            <person name="Luckemeyer D.D."/>
            <person name="Bahia D."/>
            <person name="Loreto E."/>
            <person name="Prestes E.B."/>
            <person name="Lima F.M."/>
            <person name="Rodrigues-Luiz G."/>
            <person name="Vallejo G.A."/>
            <person name="Filho J.F."/>
            <person name="Monteiro K.M."/>
            <person name="Tyler K.M."/>
            <person name="de Almeida L.G."/>
            <person name="Ortiz M.F."/>
            <person name="Siervo M.A."/>
            <person name="de Moraes M.H."/>
            <person name="Cunha O.L."/>
            <person name="Mendonca-Neto R."/>
            <person name="Silva R."/>
            <person name="Teixeira S.M."/>
            <person name="Murta S.M."/>
            <person name="Sincero T.C."/>
            <person name="Mendes T.A."/>
            <person name="Urmenyi T.P."/>
            <person name="Silva V.G."/>
            <person name="da Rocha W.D."/>
            <person name="Andersson B."/>
            <person name="Romanha A.J."/>
            <person name="Steindel M."/>
            <person name="de Vasconcelos A.T."/>
            <person name="Grisard E.C."/>
        </authorList>
    </citation>
    <scope>NUCLEOTIDE SEQUENCE [LARGE SCALE GENOMIC DNA]</scope>
    <source>
        <strain evidence="3 4">SC58</strain>
    </source>
</reference>
<dbReference type="OrthoDB" id="265427at2759"/>
<protein>
    <submittedName>
        <fullName evidence="3">Uncharacterized protein</fullName>
    </submittedName>
</protein>
<feature type="compositionally biased region" description="Basic and acidic residues" evidence="1">
    <location>
        <begin position="235"/>
        <end position="251"/>
    </location>
</feature>
<comment type="caution">
    <text evidence="3">The sequence shown here is derived from an EMBL/GenBank/DDBJ whole genome shotgun (WGS) entry which is preliminary data.</text>
</comment>
<evidence type="ECO:0000256" key="1">
    <source>
        <dbReference type="SAM" id="MobiDB-lite"/>
    </source>
</evidence>
<evidence type="ECO:0000313" key="4">
    <source>
        <dbReference type="Proteomes" id="UP000031737"/>
    </source>
</evidence>
<organism evidence="3 4">
    <name type="scientific">Trypanosoma rangeli SC58</name>
    <dbReference type="NCBI Taxonomy" id="429131"/>
    <lineage>
        <taxon>Eukaryota</taxon>
        <taxon>Discoba</taxon>
        <taxon>Euglenozoa</taxon>
        <taxon>Kinetoplastea</taxon>
        <taxon>Metakinetoplastina</taxon>
        <taxon>Trypanosomatida</taxon>
        <taxon>Trypanosomatidae</taxon>
        <taxon>Trypanosoma</taxon>
        <taxon>Herpetosoma</taxon>
    </lineage>
</organism>
<dbReference type="VEuPathDB" id="TriTrypDB:TRSC58_02520"/>
<sequence>MTLYVRALNAENKEFGSREEMKEEKQEDAQEESALSLMEGEPTEGSLKPVLNVLRMRTTAARVVQDLFSGFVNVSKRGRSLTGLLVFIFFMIMFIFILYAAERRIQWVSRVVTYYNEQNLIVATSLTEQVLEKANELNELMKPFKQTPAEVLEKATMALEEMTEVRDASVKKLHSLMFYSGPVDDIKFLLEEHVAYKMNLARMVKEELQWLDDNKQETPVHRTHFSEGVAGRKRQATDGPKRDGKKYKDASWHQQGDLTRGGYASQPRIEGTMPEKVTEATGAGKEHFSSYILGRASAVLVLFLLTVLYLRL</sequence>
<feature type="region of interest" description="Disordered" evidence="1">
    <location>
        <begin position="221"/>
        <end position="269"/>
    </location>
</feature>
<dbReference type="EMBL" id="AUPL01002520">
    <property type="protein sequence ID" value="ESL09756.1"/>
    <property type="molecule type" value="Genomic_DNA"/>
</dbReference>
<keyword evidence="2" id="KW-1133">Transmembrane helix</keyword>
<feature type="compositionally biased region" description="Basic and acidic residues" evidence="1">
    <location>
        <begin position="16"/>
        <end position="28"/>
    </location>
</feature>
<dbReference type="Proteomes" id="UP000031737">
    <property type="component" value="Unassembled WGS sequence"/>
</dbReference>
<name>A0A061J6J8_TRYRA</name>
<feature type="transmembrane region" description="Helical" evidence="2">
    <location>
        <begin position="81"/>
        <end position="101"/>
    </location>
</feature>
<dbReference type="AlphaFoldDB" id="A0A061J6J8"/>
<keyword evidence="4" id="KW-1185">Reference proteome</keyword>
<keyword evidence="2" id="KW-0472">Membrane</keyword>
<feature type="transmembrane region" description="Helical" evidence="2">
    <location>
        <begin position="292"/>
        <end position="310"/>
    </location>
</feature>
<keyword evidence="2" id="KW-0812">Transmembrane</keyword>
<gene>
    <name evidence="3" type="ORF">TRSC58_02520</name>
</gene>
<evidence type="ECO:0000313" key="3">
    <source>
        <dbReference type="EMBL" id="ESL09756.1"/>
    </source>
</evidence>
<evidence type="ECO:0000256" key="2">
    <source>
        <dbReference type="SAM" id="Phobius"/>
    </source>
</evidence>
<proteinExistence type="predicted"/>
<feature type="region of interest" description="Disordered" evidence="1">
    <location>
        <begin position="16"/>
        <end position="43"/>
    </location>
</feature>
<accession>A0A061J6J8</accession>